<dbReference type="GO" id="GO:0016747">
    <property type="term" value="F:acyltransferase activity, transferring groups other than amino-acyl groups"/>
    <property type="evidence" value="ECO:0007669"/>
    <property type="project" value="InterPro"/>
</dbReference>
<evidence type="ECO:0000256" key="1">
    <source>
        <dbReference type="ARBA" id="ARBA00022679"/>
    </source>
</evidence>
<dbReference type="EMBL" id="BMOS01000033">
    <property type="protein sequence ID" value="GGN64871.1"/>
    <property type="molecule type" value="Genomic_DNA"/>
</dbReference>
<accession>A0A917Y3J8</accession>
<feature type="domain" description="N-acetyltransferase" evidence="3">
    <location>
        <begin position="3"/>
        <end position="162"/>
    </location>
</feature>
<dbReference type="Pfam" id="PF00583">
    <property type="entry name" value="Acetyltransf_1"/>
    <property type="match status" value="1"/>
</dbReference>
<reference evidence="4" key="2">
    <citation type="submission" date="2020-09" db="EMBL/GenBank/DDBJ databases">
        <authorList>
            <person name="Sun Q."/>
            <person name="Ohkuma M."/>
        </authorList>
    </citation>
    <scope>NUCLEOTIDE SEQUENCE</scope>
    <source>
        <strain evidence="4">JCM 17251</strain>
    </source>
</reference>
<dbReference type="Gene3D" id="3.40.630.30">
    <property type="match status" value="1"/>
</dbReference>
<dbReference type="Proteomes" id="UP000624041">
    <property type="component" value="Unassembled WGS sequence"/>
</dbReference>
<dbReference type="CDD" id="cd04301">
    <property type="entry name" value="NAT_SF"/>
    <property type="match status" value="1"/>
</dbReference>
<name>A0A917Y3J8_9BACI</name>
<evidence type="ECO:0000313" key="5">
    <source>
        <dbReference type="Proteomes" id="UP000624041"/>
    </source>
</evidence>
<dbReference type="RefSeq" id="WP_188859002.1">
    <property type="nucleotide sequence ID" value="NZ_BMOS01000033.1"/>
</dbReference>
<comment type="caution">
    <text evidence="4">The sequence shown here is derived from an EMBL/GenBank/DDBJ whole genome shotgun (WGS) entry which is preliminary data.</text>
</comment>
<organism evidence="4 5">
    <name type="scientific">Oceanobacillus indicireducens</name>
    <dbReference type="NCBI Taxonomy" id="1004261"/>
    <lineage>
        <taxon>Bacteria</taxon>
        <taxon>Bacillati</taxon>
        <taxon>Bacillota</taxon>
        <taxon>Bacilli</taxon>
        <taxon>Bacillales</taxon>
        <taxon>Bacillaceae</taxon>
        <taxon>Oceanobacillus</taxon>
    </lineage>
</organism>
<dbReference type="AlphaFoldDB" id="A0A917Y3J8"/>
<evidence type="ECO:0000313" key="4">
    <source>
        <dbReference type="EMBL" id="GGN64871.1"/>
    </source>
</evidence>
<dbReference type="InterPro" id="IPR016181">
    <property type="entry name" value="Acyl_CoA_acyltransferase"/>
</dbReference>
<sequence>MSFTIRKMQLSDISSVQAIAKKTWNATYEEIIPSEIQKRFLNAAYSDASMEHRVTNYLLLVAEVGGKVVGFANYSPVDSDGKAELGAIYIDPANQGSGIGTAFLKEGISRLEGVKEVYINVERDNEIGKTFYNAKGFQVVDTFDDDFDGHILKTLRMVLDTELFLTNGAS</sequence>
<dbReference type="PANTHER" id="PTHR43877">
    <property type="entry name" value="AMINOALKYLPHOSPHONATE N-ACETYLTRANSFERASE-RELATED-RELATED"/>
    <property type="match status" value="1"/>
</dbReference>
<keyword evidence="1" id="KW-0808">Transferase</keyword>
<dbReference type="InterPro" id="IPR050832">
    <property type="entry name" value="Bact_Acetyltransf"/>
</dbReference>
<gene>
    <name evidence="4" type="ORF">GCM10007971_33180</name>
</gene>
<keyword evidence="5" id="KW-1185">Reference proteome</keyword>
<protein>
    <submittedName>
        <fullName evidence="4">N-acetyltransferase</fullName>
    </submittedName>
</protein>
<evidence type="ECO:0000259" key="3">
    <source>
        <dbReference type="PROSITE" id="PS51186"/>
    </source>
</evidence>
<dbReference type="SUPFAM" id="SSF55729">
    <property type="entry name" value="Acyl-CoA N-acyltransferases (Nat)"/>
    <property type="match status" value="1"/>
</dbReference>
<dbReference type="InterPro" id="IPR000182">
    <property type="entry name" value="GNAT_dom"/>
</dbReference>
<keyword evidence="2" id="KW-0012">Acyltransferase</keyword>
<evidence type="ECO:0000256" key="2">
    <source>
        <dbReference type="ARBA" id="ARBA00023315"/>
    </source>
</evidence>
<proteinExistence type="predicted"/>
<dbReference type="PROSITE" id="PS51186">
    <property type="entry name" value="GNAT"/>
    <property type="match status" value="1"/>
</dbReference>
<reference evidence="4" key="1">
    <citation type="journal article" date="2014" name="Int. J. Syst. Evol. Microbiol.">
        <title>Complete genome sequence of Corynebacterium casei LMG S-19264T (=DSM 44701T), isolated from a smear-ripened cheese.</title>
        <authorList>
            <consortium name="US DOE Joint Genome Institute (JGI-PGF)"/>
            <person name="Walter F."/>
            <person name="Albersmeier A."/>
            <person name="Kalinowski J."/>
            <person name="Ruckert C."/>
        </authorList>
    </citation>
    <scope>NUCLEOTIDE SEQUENCE</scope>
    <source>
        <strain evidence="4">JCM 17251</strain>
    </source>
</reference>